<evidence type="ECO:0000256" key="2">
    <source>
        <dbReference type="SAM" id="Phobius"/>
    </source>
</evidence>
<evidence type="ECO:0000313" key="3">
    <source>
        <dbReference type="EMBL" id="KAJ7642285.1"/>
    </source>
</evidence>
<gene>
    <name evidence="3" type="ORF">B0H17DRAFT_464705</name>
</gene>
<accession>A0AAD7C9F8</accession>
<feature type="compositionally biased region" description="Polar residues" evidence="1">
    <location>
        <begin position="65"/>
        <end position="80"/>
    </location>
</feature>
<keyword evidence="4" id="KW-1185">Reference proteome</keyword>
<reference evidence="3" key="1">
    <citation type="submission" date="2023-03" db="EMBL/GenBank/DDBJ databases">
        <title>Massive genome expansion in bonnet fungi (Mycena s.s.) driven by repeated elements and novel gene families across ecological guilds.</title>
        <authorList>
            <consortium name="Lawrence Berkeley National Laboratory"/>
            <person name="Harder C.B."/>
            <person name="Miyauchi S."/>
            <person name="Viragh M."/>
            <person name="Kuo A."/>
            <person name="Thoen E."/>
            <person name="Andreopoulos B."/>
            <person name="Lu D."/>
            <person name="Skrede I."/>
            <person name="Drula E."/>
            <person name="Henrissat B."/>
            <person name="Morin E."/>
            <person name="Kohler A."/>
            <person name="Barry K."/>
            <person name="LaButti K."/>
            <person name="Morin E."/>
            <person name="Salamov A."/>
            <person name="Lipzen A."/>
            <person name="Mereny Z."/>
            <person name="Hegedus B."/>
            <person name="Baldrian P."/>
            <person name="Stursova M."/>
            <person name="Weitz H."/>
            <person name="Taylor A."/>
            <person name="Grigoriev I.V."/>
            <person name="Nagy L.G."/>
            <person name="Martin F."/>
            <person name="Kauserud H."/>
        </authorList>
    </citation>
    <scope>NUCLEOTIDE SEQUENCE</scope>
    <source>
        <strain evidence="3">CBHHK067</strain>
    </source>
</reference>
<feature type="region of interest" description="Disordered" evidence="1">
    <location>
        <begin position="61"/>
        <end position="82"/>
    </location>
</feature>
<comment type="caution">
    <text evidence="3">The sequence shown here is derived from an EMBL/GenBank/DDBJ whole genome shotgun (WGS) entry which is preliminary data.</text>
</comment>
<dbReference type="Proteomes" id="UP001221757">
    <property type="component" value="Unassembled WGS sequence"/>
</dbReference>
<sequence>MCSAEDRNTLLLLSTPAALGSVGIRALWRSISSPTDRMLRHWLTVCGFAAFLAIHLSHGPFESGRATNVQRSREQSSQGNRARRKHVLYAYRVI</sequence>
<keyword evidence="2" id="KW-0472">Membrane</keyword>
<evidence type="ECO:0000256" key="1">
    <source>
        <dbReference type="SAM" id="MobiDB-lite"/>
    </source>
</evidence>
<evidence type="ECO:0000313" key="4">
    <source>
        <dbReference type="Proteomes" id="UP001221757"/>
    </source>
</evidence>
<protein>
    <submittedName>
        <fullName evidence="3">Uncharacterized protein</fullName>
    </submittedName>
</protein>
<organism evidence="3 4">
    <name type="scientific">Mycena rosella</name>
    <name type="common">Pink bonnet</name>
    <name type="synonym">Agaricus rosellus</name>
    <dbReference type="NCBI Taxonomy" id="1033263"/>
    <lineage>
        <taxon>Eukaryota</taxon>
        <taxon>Fungi</taxon>
        <taxon>Dikarya</taxon>
        <taxon>Basidiomycota</taxon>
        <taxon>Agaricomycotina</taxon>
        <taxon>Agaricomycetes</taxon>
        <taxon>Agaricomycetidae</taxon>
        <taxon>Agaricales</taxon>
        <taxon>Marasmiineae</taxon>
        <taxon>Mycenaceae</taxon>
        <taxon>Mycena</taxon>
    </lineage>
</organism>
<proteinExistence type="predicted"/>
<dbReference type="EMBL" id="JARKIE010000419">
    <property type="protein sequence ID" value="KAJ7642285.1"/>
    <property type="molecule type" value="Genomic_DNA"/>
</dbReference>
<keyword evidence="2" id="KW-0812">Transmembrane</keyword>
<dbReference type="AlphaFoldDB" id="A0AAD7C9F8"/>
<name>A0AAD7C9F8_MYCRO</name>
<feature type="transmembrane region" description="Helical" evidence="2">
    <location>
        <begin position="39"/>
        <end position="56"/>
    </location>
</feature>
<keyword evidence="2" id="KW-1133">Transmembrane helix</keyword>